<dbReference type="AlphaFoldDB" id="A0A0K6FXH8"/>
<protein>
    <submittedName>
        <fullName evidence="2">Uncharacterized protein</fullName>
    </submittedName>
</protein>
<dbReference type="Proteomes" id="UP000044841">
    <property type="component" value="Unassembled WGS sequence"/>
</dbReference>
<feature type="compositionally biased region" description="Polar residues" evidence="1">
    <location>
        <begin position="46"/>
        <end position="57"/>
    </location>
</feature>
<sequence length="311" mass="34332">MLAFIPEIGSVVNVAEWGLKAGSIIKLGIVMVDLTLIDDDEIQVISPPTTGTSVRQASTPLPQPRSAPPSRPTPPSQRRNSPRAPPPEVIELDDDDDDDIVEILPPTHQPPRADLAPESRYLNEPPSAPVQDEHMLDLNDLSLGERPPTPPPPEFPSFAKHADVPEHRFGPMEGTRCLGLSLPPALRARSRIALGQRMQDVITSDALVQSLGLKVLKAVGWRTEKRERIASVEPPVIPDWARPPNDKGKARDPRERRPQPITELRLLPPRPRVTEIKSGSESYPPRKPRKSSVATHRDNTVKLEPVDLSFP</sequence>
<feature type="compositionally biased region" description="Basic and acidic residues" evidence="1">
    <location>
        <begin position="244"/>
        <end position="258"/>
    </location>
</feature>
<gene>
    <name evidence="2" type="ORF">RSOLAG22IIIB_04293</name>
</gene>
<accession>A0A0K6FXH8</accession>
<feature type="compositionally biased region" description="Basic and acidic residues" evidence="1">
    <location>
        <begin position="295"/>
        <end position="305"/>
    </location>
</feature>
<dbReference type="EMBL" id="CYGV01001190">
    <property type="protein sequence ID" value="CUA70697.1"/>
    <property type="molecule type" value="Genomic_DNA"/>
</dbReference>
<evidence type="ECO:0000313" key="2">
    <source>
        <dbReference type="EMBL" id="CUA70697.1"/>
    </source>
</evidence>
<feature type="region of interest" description="Disordered" evidence="1">
    <location>
        <begin position="236"/>
        <end position="311"/>
    </location>
</feature>
<evidence type="ECO:0000256" key="1">
    <source>
        <dbReference type="SAM" id="MobiDB-lite"/>
    </source>
</evidence>
<name>A0A0K6FXH8_9AGAM</name>
<proteinExistence type="predicted"/>
<feature type="region of interest" description="Disordered" evidence="1">
    <location>
        <begin position="45"/>
        <end position="132"/>
    </location>
</feature>
<organism evidence="2 3">
    <name type="scientific">Rhizoctonia solani</name>
    <dbReference type="NCBI Taxonomy" id="456999"/>
    <lineage>
        <taxon>Eukaryota</taxon>
        <taxon>Fungi</taxon>
        <taxon>Dikarya</taxon>
        <taxon>Basidiomycota</taxon>
        <taxon>Agaricomycotina</taxon>
        <taxon>Agaricomycetes</taxon>
        <taxon>Cantharellales</taxon>
        <taxon>Ceratobasidiaceae</taxon>
        <taxon>Rhizoctonia</taxon>
    </lineage>
</organism>
<feature type="compositionally biased region" description="Pro residues" evidence="1">
    <location>
        <begin position="61"/>
        <end position="75"/>
    </location>
</feature>
<evidence type="ECO:0000313" key="3">
    <source>
        <dbReference type="Proteomes" id="UP000044841"/>
    </source>
</evidence>
<reference evidence="2 3" key="1">
    <citation type="submission" date="2015-07" db="EMBL/GenBank/DDBJ databases">
        <authorList>
            <person name="Noorani M."/>
        </authorList>
    </citation>
    <scope>NUCLEOTIDE SEQUENCE [LARGE SCALE GENOMIC DNA]</scope>
    <source>
        <strain evidence="2">BBA 69670</strain>
    </source>
</reference>
<keyword evidence="3" id="KW-1185">Reference proteome</keyword>
<feature type="compositionally biased region" description="Acidic residues" evidence="1">
    <location>
        <begin position="90"/>
        <end position="101"/>
    </location>
</feature>